<evidence type="ECO:0000313" key="3">
    <source>
        <dbReference type="EMBL" id="MCP1676798.1"/>
    </source>
</evidence>
<dbReference type="InterPro" id="IPR021059">
    <property type="entry name" value="DnaJ-related_N"/>
</dbReference>
<dbReference type="AlphaFoldDB" id="A0AAE3G977"/>
<dbReference type="Pfam" id="PF00226">
    <property type="entry name" value="DnaJ"/>
    <property type="match status" value="1"/>
</dbReference>
<feature type="domain" description="J" evidence="2">
    <location>
        <begin position="149"/>
        <end position="203"/>
    </location>
</feature>
<sequence>MQTWNGITAVDSAGQILAVLRRHPAGLSEWELLRALHEAEAPGYERMNLADPECLFRSHFLLFHRLYRLDEDLRRQTGEGVEVHCLRVRLLAPPGDDGPAEASVPAAADPMRAYYLDLANMDGVDAAQVEAMISDFWRRLSTPDDRRGAALEVLGLGSNVDAAAIKRQYRRLVQRHHPDRGGETATLQKINEAMMILMDGSVR</sequence>
<dbReference type="SMART" id="SM00271">
    <property type="entry name" value="DnaJ"/>
    <property type="match status" value="1"/>
</dbReference>
<dbReference type="RefSeq" id="WP_253483940.1">
    <property type="nucleotide sequence ID" value="NZ_JALJXV010000011.1"/>
</dbReference>
<protein>
    <recommendedName>
        <fullName evidence="2">J domain-containing protein</fullName>
    </recommendedName>
</protein>
<organism evidence="3 4">
    <name type="scientific">Natronocella acetinitrilica</name>
    <dbReference type="NCBI Taxonomy" id="414046"/>
    <lineage>
        <taxon>Bacteria</taxon>
        <taxon>Pseudomonadati</taxon>
        <taxon>Pseudomonadota</taxon>
        <taxon>Gammaproteobacteria</taxon>
        <taxon>Chromatiales</taxon>
        <taxon>Ectothiorhodospiraceae</taxon>
        <taxon>Natronocella</taxon>
    </lineage>
</organism>
<name>A0AAE3G977_9GAMM</name>
<dbReference type="InterPro" id="IPR001623">
    <property type="entry name" value="DnaJ_domain"/>
</dbReference>
<dbReference type="Pfam" id="PF12339">
    <property type="entry name" value="DNAJ_related"/>
    <property type="match status" value="1"/>
</dbReference>
<evidence type="ECO:0000256" key="1">
    <source>
        <dbReference type="ARBA" id="ARBA00023186"/>
    </source>
</evidence>
<evidence type="ECO:0000259" key="2">
    <source>
        <dbReference type="PROSITE" id="PS50076"/>
    </source>
</evidence>
<dbReference type="EMBL" id="JALJXV010000011">
    <property type="protein sequence ID" value="MCP1676798.1"/>
    <property type="molecule type" value="Genomic_DNA"/>
</dbReference>
<keyword evidence="1" id="KW-0143">Chaperone</keyword>
<accession>A0AAE3G977</accession>
<dbReference type="CDD" id="cd06257">
    <property type="entry name" value="DnaJ"/>
    <property type="match status" value="1"/>
</dbReference>
<dbReference type="PROSITE" id="PS50076">
    <property type="entry name" value="DNAJ_2"/>
    <property type="match status" value="1"/>
</dbReference>
<reference evidence="3" key="1">
    <citation type="submission" date="2022-03" db="EMBL/GenBank/DDBJ databases">
        <title>Genomic Encyclopedia of Type Strains, Phase III (KMG-III): the genomes of soil and plant-associated and newly described type strains.</title>
        <authorList>
            <person name="Whitman W."/>
        </authorList>
    </citation>
    <scope>NUCLEOTIDE SEQUENCE</scope>
    <source>
        <strain evidence="3">ANL 6-2</strain>
    </source>
</reference>
<dbReference type="Proteomes" id="UP001205843">
    <property type="component" value="Unassembled WGS sequence"/>
</dbReference>
<dbReference type="SUPFAM" id="SSF46565">
    <property type="entry name" value="Chaperone J-domain"/>
    <property type="match status" value="1"/>
</dbReference>
<comment type="caution">
    <text evidence="3">The sequence shown here is derived from an EMBL/GenBank/DDBJ whole genome shotgun (WGS) entry which is preliminary data.</text>
</comment>
<evidence type="ECO:0000313" key="4">
    <source>
        <dbReference type="Proteomes" id="UP001205843"/>
    </source>
</evidence>
<keyword evidence="4" id="KW-1185">Reference proteome</keyword>
<proteinExistence type="predicted"/>
<gene>
    <name evidence="3" type="ORF">J2T57_003971</name>
</gene>
<dbReference type="InterPro" id="IPR036869">
    <property type="entry name" value="J_dom_sf"/>
</dbReference>
<dbReference type="Gene3D" id="1.10.287.110">
    <property type="entry name" value="DnaJ domain"/>
    <property type="match status" value="1"/>
</dbReference>